<dbReference type="GO" id="GO:0046872">
    <property type="term" value="F:metal ion binding"/>
    <property type="evidence" value="ECO:0007669"/>
    <property type="project" value="UniProtKB-KW"/>
</dbReference>
<dbReference type="AlphaFoldDB" id="A0A809RW89"/>
<dbReference type="KEGG" id="ddz:DSYM_11650"/>
<dbReference type="GO" id="GO:0051539">
    <property type="term" value="F:4 iron, 4 sulfur cluster binding"/>
    <property type="evidence" value="ECO:0007669"/>
    <property type="project" value="UniProtKB-KW"/>
</dbReference>
<dbReference type="InterPro" id="IPR017900">
    <property type="entry name" value="4Fe4S_Fe_S_CS"/>
</dbReference>
<evidence type="ECO:0000313" key="11">
    <source>
        <dbReference type="Proteomes" id="UP000662914"/>
    </source>
</evidence>
<dbReference type="PROSITE" id="PS51257">
    <property type="entry name" value="PROKAR_LIPOPROTEIN"/>
    <property type="match status" value="1"/>
</dbReference>
<comment type="subcellular location">
    <subcellularLocation>
        <location evidence="1">Cell envelope</location>
    </subcellularLocation>
</comment>
<keyword evidence="4" id="KW-0677">Repeat</keyword>
<sequence>MDRRTFFKASLAGGTALAAGAASCPAQARETHPMPPEAVGLLFDSVLCVGCKACVAACKQANGMPMEFSTKDQYWDTPLDISGKTLNVIKAYRNGNMEAKDREENGFAFIKKSCMHCVDPSCVSACPVSAMRKDAKTGVVTYDKDACIGCRYCVAACPFGVPRFTYDSPTPQISKCQLCIHRHKDGKYAACAEVCPTGATLYGKVSVLREEAKRRLALKPGEKTEFPRGHLRAAEEKALRGAPEGKGEQRRQGWQDDGAQRYPGVAGQYLQHVYGEKEFGGTQMLMLSGVSFQKLGYPDLPPRSDAATSETLQHTLYGGLIAPIAVLGALTFIARRNVKHEDEEGGQHG</sequence>
<keyword evidence="6" id="KW-0411">Iron-sulfur</keyword>
<dbReference type="NCBIfam" id="NF008134">
    <property type="entry name" value="PRK10882.1"/>
    <property type="match status" value="1"/>
</dbReference>
<evidence type="ECO:0000256" key="6">
    <source>
        <dbReference type="ARBA" id="ARBA00023014"/>
    </source>
</evidence>
<feature type="region of interest" description="Disordered" evidence="7">
    <location>
        <begin position="238"/>
        <end position="260"/>
    </location>
</feature>
<dbReference type="Pfam" id="PF13247">
    <property type="entry name" value="Fer4_11"/>
    <property type="match status" value="1"/>
</dbReference>
<dbReference type="GO" id="GO:0030313">
    <property type="term" value="C:cell envelope"/>
    <property type="evidence" value="ECO:0007669"/>
    <property type="project" value="UniProtKB-SubCell"/>
</dbReference>
<dbReference type="CDD" id="cd10561">
    <property type="entry name" value="HybA_like"/>
    <property type="match status" value="1"/>
</dbReference>
<feature type="chain" id="PRO_5035167435" evidence="8">
    <location>
        <begin position="29"/>
        <end position="349"/>
    </location>
</feature>
<evidence type="ECO:0000256" key="7">
    <source>
        <dbReference type="SAM" id="MobiDB-lite"/>
    </source>
</evidence>
<feature type="domain" description="4Fe-4S ferredoxin-type" evidence="9">
    <location>
        <begin position="105"/>
        <end position="136"/>
    </location>
</feature>
<feature type="compositionally biased region" description="Basic and acidic residues" evidence="7">
    <location>
        <begin position="238"/>
        <end position="254"/>
    </location>
</feature>
<name>A0A809RW89_9PROT</name>
<evidence type="ECO:0000256" key="1">
    <source>
        <dbReference type="ARBA" id="ARBA00004196"/>
    </source>
</evidence>
<evidence type="ECO:0000313" key="10">
    <source>
        <dbReference type="EMBL" id="BBO20466.1"/>
    </source>
</evidence>
<dbReference type="PROSITE" id="PS00198">
    <property type="entry name" value="4FE4S_FER_1"/>
    <property type="match status" value="1"/>
</dbReference>
<feature type="domain" description="4Fe-4S ferredoxin-type" evidence="9">
    <location>
        <begin position="39"/>
        <end position="69"/>
    </location>
</feature>
<organism evidence="10 11">
    <name type="scientific">Candidatus Desulfobacillus denitrificans</name>
    <dbReference type="NCBI Taxonomy" id="2608985"/>
    <lineage>
        <taxon>Bacteria</taxon>
        <taxon>Pseudomonadati</taxon>
        <taxon>Pseudomonadota</taxon>
        <taxon>Betaproteobacteria</taxon>
        <taxon>Candidatus Desulfobacillus</taxon>
    </lineage>
</organism>
<accession>A0A809RW89</accession>
<evidence type="ECO:0000256" key="4">
    <source>
        <dbReference type="ARBA" id="ARBA00022737"/>
    </source>
</evidence>
<reference evidence="10" key="1">
    <citation type="journal article" name="DNA Res.">
        <title>The physiological potential of anammox bacteria as revealed by their core genome structure.</title>
        <authorList>
            <person name="Okubo T."/>
            <person name="Toyoda A."/>
            <person name="Fukuhara K."/>
            <person name="Uchiyama I."/>
            <person name="Harigaya Y."/>
            <person name="Kuroiwa M."/>
            <person name="Suzuki T."/>
            <person name="Murakami Y."/>
            <person name="Suwa Y."/>
            <person name="Takami H."/>
        </authorList>
    </citation>
    <scope>NUCLEOTIDE SEQUENCE</scope>
    <source>
        <strain evidence="10">317325-3</strain>
    </source>
</reference>
<dbReference type="InterPro" id="IPR017896">
    <property type="entry name" value="4Fe4S_Fe-S-bd"/>
</dbReference>
<dbReference type="Proteomes" id="UP000662914">
    <property type="component" value="Chromosome"/>
</dbReference>
<dbReference type="InterPro" id="IPR006311">
    <property type="entry name" value="TAT_signal"/>
</dbReference>
<evidence type="ECO:0000256" key="3">
    <source>
        <dbReference type="ARBA" id="ARBA00022723"/>
    </source>
</evidence>
<evidence type="ECO:0000259" key="9">
    <source>
        <dbReference type="PROSITE" id="PS51379"/>
    </source>
</evidence>
<keyword evidence="3" id="KW-0479">Metal-binding</keyword>
<proteinExistence type="predicted"/>
<evidence type="ECO:0000256" key="8">
    <source>
        <dbReference type="SAM" id="SignalP"/>
    </source>
</evidence>
<keyword evidence="5" id="KW-0408">Iron</keyword>
<dbReference type="PROSITE" id="PS51318">
    <property type="entry name" value="TAT"/>
    <property type="match status" value="1"/>
</dbReference>
<dbReference type="PANTHER" id="PTHR43545:SF1">
    <property type="entry name" value="HYDROGENASE-2 OPERON PROTEIN HYBA"/>
    <property type="match status" value="1"/>
</dbReference>
<dbReference type="PANTHER" id="PTHR43545">
    <property type="entry name" value="FORMATE DEHYDROGENASE, NITRATE-INDUCIBLE, IRON-SULFUR SUBUNIT"/>
    <property type="match status" value="1"/>
</dbReference>
<dbReference type="InterPro" id="IPR051555">
    <property type="entry name" value="FDH_Electron_Transfer_Unit"/>
</dbReference>
<protein>
    <submittedName>
        <fullName evidence="10">Hydrogenase 2 protein HybA</fullName>
    </submittedName>
</protein>
<dbReference type="PROSITE" id="PS51379">
    <property type="entry name" value="4FE4S_FER_2"/>
    <property type="match status" value="3"/>
</dbReference>
<dbReference type="EMBL" id="AP021857">
    <property type="protein sequence ID" value="BBO20466.1"/>
    <property type="molecule type" value="Genomic_DNA"/>
</dbReference>
<feature type="domain" description="4Fe-4S ferredoxin-type" evidence="9">
    <location>
        <begin position="138"/>
        <end position="167"/>
    </location>
</feature>
<gene>
    <name evidence="10" type="ORF">DSYM_11650</name>
</gene>
<evidence type="ECO:0000256" key="5">
    <source>
        <dbReference type="ARBA" id="ARBA00023004"/>
    </source>
</evidence>
<dbReference type="SUPFAM" id="SSF54862">
    <property type="entry name" value="4Fe-4S ferredoxins"/>
    <property type="match status" value="1"/>
</dbReference>
<keyword evidence="2" id="KW-0004">4Fe-4S</keyword>
<feature type="signal peptide" evidence="8">
    <location>
        <begin position="1"/>
        <end position="28"/>
    </location>
</feature>
<dbReference type="Gene3D" id="3.30.70.20">
    <property type="match status" value="2"/>
</dbReference>
<keyword evidence="8" id="KW-0732">Signal</keyword>
<evidence type="ECO:0000256" key="2">
    <source>
        <dbReference type="ARBA" id="ARBA00022485"/>
    </source>
</evidence>